<gene>
    <name evidence="5" type="ORF">DXC80_03705</name>
</gene>
<dbReference type="InterPro" id="IPR057023">
    <property type="entry name" value="PTP-SAK"/>
</dbReference>
<evidence type="ECO:0000256" key="3">
    <source>
        <dbReference type="PIRSR" id="PIRSR605502-1"/>
    </source>
</evidence>
<feature type="binding site" evidence="3">
    <location>
        <position position="746"/>
    </location>
    <ligand>
        <name>Mg(2+)</name>
        <dbReference type="ChEBI" id="CHEBI:18420"/>
        <label>1</label>
    </ligand>
</feature>
<dbReference type="PANTHER" id="PTHR16222">
    <property type="entry name" value="ADP-RIBOSYLGLYCOHYDROLASE"/>
    <property type="match status" value="1"/>
</dbReference>
<dbReference type="InterPro" id="IPR050792">
    <property type="entry name" value="ADP-ribosylglycohydrolase"/>
</dbReference>
<dbReference type="EMBL" id="QSRK01000004">
    <property type="protein sequence ID" value="RGL16285.1"/>
    <property type="molecule type" value="Genomic_DNA"/>
</dbReference>
<dbReference type="InterPro" id="IPR016130">
    <property type="entry name" value="Tyr_Pase_AS"/>
</dbReference>
<dbReference type="SUPFAM" id="SSF101478">
    <property type="entry name" value="ADP-ribosylglycohydrolase"/>
    <property type="match status" value="2"/>
</dbReference>
<dbReference type="PROSITE" id="PS00383">
    <property type="entry name" value="TYR_PHOSPHATASE_1"/>
    <property type="match status" value="1"/>
</dbReference>
<comment type="caution">
    <text evidence="5">The sequence shown here is derived from an EMBL/GenBank/DDBJ whole genome shotgun (WGS) entry which is preliminary data.</text>
</comment>
<dbReference type="PANTHER" id="PTHR16222:SF24">
    <property type="entry name" value="ADP-RIBOSYLHYDROLASE ARH3"/>
    <property type="match status" value="1"/>
</dbReference>
<dbReference type="PROSITE" id="PS50056">
    <property type="entry name" value="TYR_PHOSPHATASE_2"/>
    <property type="match status" value="1"/>
</dbReference>
<name>A0A3E4R8C4_BACUN</name>
<dbReference type="Pfam" id="PF03747">
    <property type="entry name" value="ADP_ribosyl_GH"/>
    <property type="match status" value="2"/>
</dbReference>
<feature type="binding site" evidence="3">
    <location>
        <position position="497"/>
    </location>
    <ligand>
        <name>Mg(2+)</name>
        <dbReference type="ChEBI" id="CHEBI:18420"/>
        <label>1</label>
    </ligand>
</feature>
<feature type="binding site" evidence="3">
    <location>
        <position position="744"/>
    </location>
    <ligand>
        <name>Mg(2+)</name>
        <dbReference type="ChEBI" id="CHEBI:18420"/>
        <label>1</label>
    </ligand>
</feature>
<keyword evidence="2" id="KW-0378">Hydrolase</keyword>
<dbReference type="InterPro" id="IPR000387">
    <property type="entry name" value="Tyr_Pase_dom"/>
</dbReference>
<evidence type="ECO:0000256" key="2">
    <source>
        <dbReference type="ARBA" id="ARBA00022801"/>
    </source>
</evidence>
<feature type="binding site" evidence="3">
    <location>
        <position position="496"/>
    </location>
    <ligand>
        <name>Mg(2+)</name>
        <dbReference type="ChEBI" id="CHEBI:18420"/>
        <label>1</label>
    </ligand>
</feature>
<sequence>MQRILGAIVGDIAGSTYEWRNTKSKDFTMFPPGSRFTDDTVMTLAVAKWLMDDPEHHHHTLVSIMQELGNRFPNAGYGRSFRHWLAIEHPSPYNSWGNGAGMRVSPVGLYAKTLEEALRLAKITAEVTHNHPEGIKGAQAIAAAVWLERQKWDGPSCKKKPCTLDEIKKFTEYNFNFSLDEIRPSYTFDVSCQGSVPQAIMAWREGETFEDVLRNAISIGGDSDTIAAMACGISNQPIPEAWTECCRALLPKDLLQINDDFLRFLRTPWKHSYKFGDGLFGGEYPIDKELARSKRKLKQILNFGITDFIDLTEEDELHPYQPYLPEGVNYYRYPIKDCSAPNSLQEVIRLCRKIAEIERNPNRKLYMHCWGGIGRTGTIVACYKLFKKGVGDATMAIQKLREDFFDCPKAKYRRTPETKAQEEFIIQFATLCSSMTESLVIAKQDRIKGSMFGRAIGDALGYAVEFDSWKGVQRKYGEQGITNYQLNDKGIAEISDDTQMTLFTANGLMMGDTRGCMRGIIGYPSCYVVDAYRDWFRTQTEPFSRMKHEAGCTWLLQIPELWSRRAPGTTCLNALQQIMSGATVRNNSKGCGGVMRVAPVALYYYRSEHIPFEELIKLGGACAEITHHHPLGYIPAAMLVGIIARILRNDITTKQDYEDACKETLNDLYRVYPEHKESVAVMQRLTKRAIEAAHDSSLDDEANIRSIGEGWVGEEALAIAIYCVSRHFGNLEKAIIASVNHSGDSDSTGAICGNIIGTIVGYKAIPKRFLENIELSEVIMAISEDLNKGCIISEFMNEVNDEQRQWYARYCDMEPAGVITHKQNHDEL</sequence>
<reference evidence="5 6" key="1">
    <citation type="submission" date="2018-08" db="EMBL/GenBank/DDBJ databases">
        <title>A genome reference for cultivated species of the human gut microbiota.</title>
        <authorList>
            <person name="Zou Y."/>
            <person name="Xue W."/>
            <person name="Luo G."/>
        </authorList>
    </citation>
    <scope>NUCLEOTIDE SEQUENCE [LARGE SCALE GENOMIC DNA]</scope>
    <source>
        <strain evidence="5 6">TF08-13</strain>
    </source>
</reference>
<keyword evidence="3" id="KW-0479">Metal-binding</keyword>
<accession>A0A3E4R8C4</accession>
<dbReference type="SUPFAM" id="SSF52799">
    <property type="entry name" value="(Phosphotyrosine protein) phosphatases II"/>
    <property type="match status" value="1"/>
</dbReference>
<dbReference type="GO" id="GO:0046872">
    <property type="term" value="F:metal ion binding"/>
    <property type="evidence" value="ECO:0007669"/>
    <property type="project" value="UniProtKB-KW"/>
</dbReference>
<dbReference type="InterPro" id="IPR029021">
    <property type="entry name" value="Prot-tyrosine_phosphatase-like"/>
</dbReference>
<dbReference type="Pfam" id="PF22784">
    <property type="entry name" value="PTP-SAK"/>
    <property type="match status" value="1"/>
</dbReference>
<dbReference type="GO" id="GO:0016791">
    <property type="term" value="F:phosphatase activity"/>
    <property type="evidence" value="ECO:0007669"/>
    <property type="project" value="UniProtKB-ARBA"/>
</dbReference>
<dbReference type="InterPro" id="IPR005502">
    <property type="entry name" value="Ribosyl_crysJ1"/>
</dbReference>
<protein>
    <recommendedName>
        <fullName evidence="4">Tyrosine specific protein phosphatases domain-containing protein</fullName>
    </recommendedName>
</protein>
<keyword evidence="3" id="KW-0460">Magnesium</keyword>
<dbReference type="Proteomes" id="UP000260795">
    <property type="component" value="Unassembled WGS sequence"/>
</dbReference>
<dbReference type="Gene3D" id="1.10.4080.10">
    <property type="entry name" value="ADP-ribosylation/Crystallin J1"/>
    <property type="match status" value="2"/>
</dbReference>
<dbReference type="Gene3D" id="3.90.190.10">
    <property type="entry name" value="Protein tyrosine phosphatase superfamily"/>
    <property type="match status" value="1"/>
</dbReference>
<dbReference type="InterPro" id="IPR036705">
    <property type="entry name" value="Ribosyl_crysJ1_sf"/>
</dbReference>
<dbReference type="RefSeq" id="WP_117680680.1">
    <property type="nucleotide sequence ID" value="NZ_QSRK01000004.1"/>
</dbReference>
<dbReference type="AlphaFoldDB" id="A0A3E4R8C4"/>
<evidence type="ECO:0000313" key="5">
    <source>
        <dbReference type="EMBL" id="RGL16285.1"/>
    </source>
</evidence>
<feature type="binding site" evidence="3">
    <location>
        <position position="747"/>
    </location>
    <ligand>
        <name>Mg(2+)</name>
        <dbReference type="ChEBI" id="CHEBI:18420"/>
        <label>1</label>
    </ligand>
</feature>
<comment type="cofactor">
    <cofactor evidence="3">
        <name>Mg(2+)</name>
        <dbReference type="ChEBI" id="CHEBI:18420"/>
    </cofactor>
    <text evidence="3">Binds 2 magnesium ions per subunit.</text>
</comment>
<feature type="domain" description="Tyrosine specific protein phosphatases" evidence="4">
    <location>
        <begin position="345"/>
        <end position="402"/>
    </location>
</feature>
<evidence type="ECO:0000259" key="4">
    <source>
        <dbReference type="PROSITE" id="PS50056"/>
    </source>
</evidence>
<comment type="similarity">
    <text evidence="1">Belongs to the ADP-ribosylglycohydrolase family.</text>
</comment>
<feature type="binding site" evidence="3">
    <location>
        <position position="495"/>
    </location>
    <ligand>
        <name>Mg(2+)</name>
        <dbReference type="ChEBI" id="CHEBI:18420"/>
        <label>1</label>
    </ligand>
</feature>
<evidence type="ECO:0000313" key="6">
    <source>
        <dbReference type="Proteomes" id="UP000260795"/>
    </source>
</evidence>
<organism evidence="5 6">
    <name type="scientific">Bacteroides uniformis</name>
    <dbReference type="NCBI Taxonomy" id="820"/>
    <lineage>
        <taxon>Bacteria</taxon>
        <taxon>Pseudomonadati</taxon>
        <taxon>Bacteroidota</taxon>
        <taxon>Bacteroidia</taxon>
        <taxon>Bacteroidales</taxon>
        <taxon>Bacteroidaceae</taxon>
        <taxon>Bacteroides</taxon>
    </lineage>
</organism>
<proteinExistence type="inferred from homology"/>
<evidence type="ECO:0000256" key="1">
    <source>
        <dbReference type="ARBA" id="ARBA00010702"/>
    </source>
</evidence>